<name>A0A1U7HC28_9CYAN</name>
<feature type="region of interest" description="Disordered" evidence="1">
    <location>
        <begin position="1"/>
        <end position="26"/>
    </location>
</feature>
<dbReference type="STRING" id="1921803.NIES593_16880"/>
<evidence type="ECO:0000313" key="2">
    <source>
        <dbReference type="EMBL" id="OKH21101.1"/>
    </source>
</evidence>
<gene>
    <name evidence="2" type="ORF">NIES593_16880</name>
</gene>
<evidence type="ECO:0000313" key="3">
    <source>
        <dbReference type="Proteomes" id="UP000186868"/>
    </source>
</evidence>
<sequence>MQALLNRSSQALTHSKSGNSQNPNNTAIYTRRSMMRKYTCPCCSCTLLRHIRLSGIYWRCSYCYQEMPVL</sequence>
<accession>A0A1U7HC28</accession>
<evidence type="ECO:0000256" key="1">
    <source>
        <dbReference type="SAM" id="MobiDB-lite"/>
    </source>
</evidence>
<proteinExistence type="predicted"/>
<reference evidence="2 3" key="1">
    <citation type="submission" date="2016-11" db="EMBL/GenBank/DDBJ databases">
        <title>Draft Genome Sequences of Nine Cyanobacterial Strains from Diverse Habitats.</title>
        <authorList>
            <person name="Zhu T."/>
            <person name="Hou S."/>
            <person name="Lu X."/>
            <person name="Hess W.R."/>
        </authorList>
    </citation>
    <scope>NUCLEOTIDE SEQUENCE [LARGE SCALE GENOMIC DNA]</scope>
    <source>
        <strain evidence="2 3">NIES-593</strain>
    </source>
</reference>
<dbReference type="OrthoDB" id="516255at2"/>
<protein>
    <submittedName>
        <fullName evidence="2">Uncharacterized protein</fullName>
    </submittedName>
</protein>
<dbReference type="EMBL" id="MRCB01000023">
    <property type="protein sequence ID" value="OKH21101.1"/>
    <property type="molecule type" value="Genomic_DNA"/>
</dbReference>
<comment type="caution">
    <text evidence="2">The sequence shown here is derived from an EMBL/GenBank/DDBJ whole genome shotgun (WGS) entry which is preliminary data.</text>
</comment>
<dbReference type="Proteomes" id="UP000186868">
    <property type="component" value="Unassembled WGS sequence"/>
</dbReference>
<organism evidence="2 3">
    <name type="scientific">Hydrococcus rivularis NIES-593</name>
    <dbReference type="NCBI Taxonomy" id="1921803"/>
    <lineage>
        <taxon>Bacteria</taxon>
        <taxon>Bacillati</taxon>
        <taxon>Cyanobacteriota</taxon>
        <taxon>Cyanophyceae</taxon>
        <taxon>Pleurocapsales</taxon>
        <taxon>Hydrococcaceae</taxon>
        <taxon>Hydrococcus</taxon>
    </lineage>
</organism>
<dbReference type="AlphaFoldDB" id="A0A1U7HC28"/>
<keyword evidence="3" id="KW-1185">Reference proteome</keyword>